<gene>
    <name evidence="1" type="ORF">NH26_08400</name>
</gene>
<dbReference type="Proteomes" id="UP000179797">
    <property type="component" value="Unassembled WGS sequence"/>
</dbReference>
<organism evidence="1 2">
    <name type="scientific">Flammeovirga pacifica</name>
    <dbReference type="NCBI Taxonomy" id="915059"/>
    <lineage>
        <taxon>Bacteria</taxon>
        <taxon>Pseudomonadati</taxon>
        <taxon>Bacteroidota</taxon>
        <taxon>Cytophagia</taxon>
        <taxon>Cytophagales</taxon>
        <taxon>Flammeovirgaceae</taxon>
        <taxon>Flammeovirga</taxon>
    </lineage>
</organism>
<dbReference type="SUPFAM" id="SSF52833">
    <property type="entry name" value="Thioredoxin-like"/>
    <property type="match status" value="1"/>
</dbReference>
<reference evidence="1 2" key="1">
    <citation type="journal article" date="2012" name="Int. J. Syst. Evol. Microbiol.">
        <title>Flammeovirga pacifica sp. nov., isolated from deep-sea sediment.</title>
        <authorList>
            <person name="Xu H."/>
            <person name="Fu Y."/>
            <person name="Yang N."/>
            <person name="Ding Z."/>
            <person name="Lai Q."/>
            <person name="Zeng R."/>
        </authorList>
    </citation>
    <scope>NUCLEOTIDE SEQUENCE [LARGE SCALE GENOMIC DNA]</scope>
    <source>
        <strain evidence="2">DSM 24597 / LMG 26175 / WPAGA1</strain>
    </source>
</reference>
<name>A0A1S1YZC8_FLAPC</name>
<dbReference type="STRING" id="915059.NH26_08400"/>
<accession>A0A1S1YZC8</accession>
<dbReference type="AlphaFoldDB" id="A0A1S1YZC8"/>
<sequence length="128" mass="14830">MSLSFQNPKKTVFIYDSTRQSQIVLLAEVKTKTKVDTIIVNNSNLTVRLLDHLFERLQSGAASMLINENSPWYRCFSQDIHEMSETVLKHTLTAYPSLLKTPIVIHEEEVLIDPTIEHIFDVYEDMYV</sequence>
<dbReference type="OrthoDB" id="979974at2"/>
<dbReference type="InterPro" id="IPR036249">
    <property type="entry name" value="Thioredoxin-like_sf"/>
</dbReference>
<dbReference type="EMBL" id="JRYR02000001">
    <property type="protein sequence ID" value="OHX66371.1"/>
    <property type="molecule type" value="Genomic_DNA"/>
</dbReference>
<comment type="caution">
    <text evidence="1">The sequence shown here is derived from an EMBL/GenBank/DDBJ whole genome shotgun (WGS) entry which is preliminary data.</text>
</comment>
<evidence type="ECO:0000313" key="1">
    <source>
        <dbReference type="EMBL" id="OHX66371.1"/>
    </source>
</evidence>
<proteinExistence type="predicted"/>
<dbReference type="Gene3D" id="3.40.30.10">
    <property type="entry name" value="Glutaredoxin"/>
    <property type="match status" value="1"/>
</dbReference>
<keyword evidence="2" id="KW-1185">Reference proteome</keyword>
<evidence type="ECO:0008006" key="3">
    <source>
        <dbReference type="Google" id="ProtNLM"/>
    </source>
</evidence>
<protein>
    <recommendedName>
        <fullName evidence="3">Arsenate reductase</fullName>
    </recommendedName>
</protein>
<dbReference type="RefSeq" id="WP_044224820.1">
    <property type="nucleotide sequence ID" value="NZ_JRYR02000001.1"/>
</dbReference>
<evidence type="ECO:0000313" key="2">
    <source>
        <dbReference type="Proteomes" id="UP000179797"/>
    </source>
</evidence>